<evidence type="ECO:0000256" key="5">
    <source>
        <dbReference type="ARBA" id="ARBA00022989"/>
    </source>
</evidence>
<feature type="domain" description="Acyltransferase 3" evidence="8">
    <location>
        <begin position="24"/>
        <end position="351"/>
    </location>
</feature>
<evidence type="ECO:0000256" key="3">
    <source>
        <dbReference type="ARBA" id="ARBA00022475"/>
    </source>
</evidence>
<keyword evidence="5 7" id="KW-1133">Transmembrane helix</keyword>
<dbReference type="RefSeq" id="WP_260728863.1">
    <property type="nucleotide sequence ID" value="NZ_BAAABS010000089.1"/>
</dbReference>
<dbReference type="PANTHER" id="PTHR40074:SF2">
    <property type="entry name" value="O-ACETYLTRANSFERASE WECH"/>
    <property type="match status" value="1"/>
</dbReference>
<feature type="transmembrane region" description="Helical" evidence="7">
    <location>
        <begin position="355"/>
        <end position="372"/>
    </location>
</feature>
<evidence type="ECO:0000256" key="7">
    <source>
        <dbReference type="SAM" id="Phobius"/>
    </source>
</evidence>
<dbReference type="PANTHER" id="PTHR40074">
    <property type="entry name" value="O-ACETYLTRANSFERASE WECH"/>
    <property type="match status" value="1"/>
</dbReference>
<dbReference type="Proteomes" id="UP001058271">
    <property type="component" value="Chromosome"/>
</dbReference>
<evidence type="ECO:0000256" key="2">
    <source>
        <dbReference type="ARBA" id="ARBA00007400"/>
    </source>
</evidence>
<proteinExistence type="inferred from homology"/>
<name>A0ABY5ZC59_9ACTN</name>
<comment type="similarity">
    <text evidence="2">Belongs to the acyltransferase 3 family.</text>
</comment>
<dbReference type="GO" id="GO:0016746">
    <property type="term" value="F:acyltransferase activity"/>
    <property type="evidence" value="ECO:0007669"/>
    <property type="project" value="UniProtKB-KW"/>
</dbReference>
<keyword evidence="9" id="KW-0808">Transferase</keyword>
<reference evidence="9" key="1">
    <citation type="submission" date="2021-04" db="EMBL/GenBank/DDBJ databases">
        <title>Biosynthetic gene clusters of Dactylosporangioum roseum.</title>
        <authorList>
            <person name="Hartkoorn R.C."/>
            <person name="Beaudoing E."/>
            <person name="Hot D."/>
            <person name="Moureu S."/>
        </authorList>
    </citation>
    <scope>NUCLEOTIDE SEQUENCE</scope>
    <source>
        <strain evidence="9">NRRL B-16295</strain>
    </source>
</reference>
<feature type="transmembrane region" description="Helical" evidence="7">
    <location>
        <begin position="302"/>
        <end position="335"/>
    </location>
</feature>
<feature type="transmembrane region" description="Helical" evidence="7">
    <location>
        <begin position="273"/>
        <end position="290"/>
    </location>
</feature>
<keyword evidence="4 7" id="KW-0812">Transmembrane</keyword>
<protein>
    <submittedName>
        <fullName evidence="9">Acyltransferase</fullName>
    </submittedName>
</protein>
<keyword evidence="9" id="KW-0012">Acyltransferase</keyword>
<feature type="transmembrane region" description="Helical" evidence="7">
    <location>
        <begin position="29"/>
        <end position="47"/>
    </location>
</feature>
<dbReference type="InterPro" id="IPR002656">
    <property type="entry name" value="Acyl_transf_3_dom"/>
</dbReference>
<feature type="transmembrane region" description="Helical" evidence="7">
    <location>
        <begin position="232"/>
        <end position="253"/>
    </location>
</feature>
<dbReference type="EMBL" id="CP073721">
    <property type="protein sequence ID" value="UWZ39452.1"/>
    <property type="molecule type" value="Genomic_DNA"/>
</dbReference>
<evidence type="ECO:0000259" key="8">
    <source>
        <dbReference type="Pfam" id="PF01757"/>
    </source>
</evidence>
<dbReference type="Pfam" id="PF01757">
    <property type="entry name" value="Acyl_transf_3"/>
    <property type="match status" value="1"/>
</dbReference>
<feature type="transmembrane region" description="Helical" evidence="7">
    <location>
        <begin position="150"/>
        <end position="169"/>
    </location>
</feature>
<keyword evidence="10" id="KW-1185">Reference proteome</keyword>
<keyword evidence="6 7" id="KW-0472">Membrane</keyword>
<feature type="transmembrane region" description="Helical" evidence="7">
    <location>
        <begin position="176"/>
        <end position="196"/>
    </location>
</feature>
<evidence type="ECO:0000313" key="10">
    <source>
        <dbReference type="Proteomes" id="UP001058271"/>
    </source>
</evidence>
<evidence type="ECO:0000256" key="1">
    <source>
        <dbReference type="ARBA" id="ARBA00004651"/>
    </source>
</evidence>
<comment type="subcellular location">
    <subcellularLocation>
        <location evidence="1">Cell membrane</location>
        <topology evidence="1">Multi-pass membrane protein</topology>
    </subcellularLocation>
</comment>
<keyword evidence="3" id="KW-1003">Cell membrane</keyword>
<feature type="transmembrane region" description="Helical" evidence="7">
    <location>
        <begin position="111"/>
        <end position="130"/>
    </location>
</feature>
<sequence>MTPVLTQRTPMPTHNLPTHRNRVVDGLRALAMIGVVSGHWLVTGLATDADGALHQQSPLRQLPMLVPLTWILQTLGLFFFVSGYTAVTGSIRAPTRNRAQARWLATRARRLLPPITVFAVLWLLTCAALHATHVAAPTQHVVSRLMISPLWFVLVVLLLSAMTPSLSAAERRLGPGLALAPLAAVAVVDLARFAVWPAMPQWLTYLNGVTGWLVPYVLGVSMARGHLHGRRVGTALVLAGIVAGALLIVVAGYPASAVGVPGEGRSNLAPPSLLTVALSLVQIGLALMAWKRLERLLERSAWWATVTALSLSAMTVFLWHQTALLIVAGTGHAFLRDPAGLIGAPDETSWLVHRLAWLPVFAGVLALLRLLFRSAERFSYSTRTANSERKTP</sequence>
<feature type="transmembrane region" description="Helical" evidence="7">
    <location>
        <begin position="67"/>
        <end position="91"/>
    </location>
</feature>
<evidence type="ECO:0000256" key="4">
    <source>
        <dbReference type="ARBA" id="ARBA00022692"/>
    </source>
</evidence>
<gene>
    <name evidence="9" type="ORF">Drose_15150</name>
</gene>
<evidence type="ECO:0000313" key="9">
    <source>
        <dbReference type="EMBL" id="UWZ39452.1"/>
    </source>
</evidence>
<evidence type="ECO:0000256" key="6">
    <source>
        <dbReference type="ARBA" id="ARBA00023136"/>
    </source>
</evidence>
<accession>A0ABY5ZC59</accession>
<organism evidence="9 10">
    <name type="scientific">Dactylosporangium roseum</name>
    <dbReference type="NCBI Taxonomy" id="47989"/>
    <lineage>
        <taxon>Bacteria</taxon>
        <taxon>Bacillati</taxon>
        <taxon>Actinomycetota</taxon>
        <taxon>Actinomycetes</taxon>
        <taxon>Micromonosporales</taxon>
        <taxon>Micromonosporaceae</taxon>
        <taxon>Dactylosporangium</taxon>
    </lineage>
</organism>
<feature type="transmembrane region" description="Helical" evidence="7">
    <location>
        <begin position="202"/>
        <end position="220"/>
    </location>
</feature>